<evidence type="ECO:0000313" key="2">
    <source>
        <dbReference type="Proteomes" id="UP001157502"/>
    </source>
</evidence>
<organism evidence="1 2">
    <name type="scientific">Dallia pectoralis</name>
    <name type="common">Alaska blackfish</name>
    <dbReference type="NCBI Taxonomy" id="75939"/>
    <lineage>
        <taxon>Eukaryota</taxon>
        <taxon>Metazoa</taxon>
        <taxon>Chordata</taxon>
        <taxon>Craniata</taxon>
        <taxon>Vertebrata</taxon>
        <taxon>Euteleostomi</taxon>
        <taxon>Actinopterygii</taxon>
        <taxon>Neopterygii</taxon>
        <taxon>Teleostei</taxon>
        <taxon>Protacanthopterygii</taxon>
        <taxon>Esociformes</taxon>
        <taxon>Umbridae</taxon>
        <taxon>Dallia</taxon>
    </lineage>
</organism>
<dbReference type="Proteomes" id="UP001157502">
    <property type="component" value="Chromosome 4"/>
</dbReference>
<keyword evidence="2" id="KW-1185">Reference proteome</keyword>
<protein>
    <submittedName>
        <fullName evidence="1">Uncharacterized protein</fullName>
    </submittedName>
</protein>
<evidence type="ECO:0000313" key="1">
    <source>
        <dbReference type="EMBL" id="KAJ8012654.1"/>
    </source>
</evidence>
<proteinExistence type="predicted"/>
<reference evidence="1" key="1">
    <citation type="submission" date="2021-05" db="EMBL/GenBank/DDBJ databases">
        <authorList>
            <person name="Pan Q."/>
            <person name="Jouanno E."/>
            <person name="Zahm M."/>
            <person name="Klopp C."/>
            <person name="Cabau C."/>
            <person name="Louis A."/>
            <person name="Berthelot C."/>
            <person name="Parey E."/>
            <person name="Roest Crollius H."/>
            <person name="Montfort J."/>
            <person name="Robinson-Rechavi M."/>
            <person name="Bouchez O."/>
            <person name="Lampietro C."/>
            <person name="Lopez Roques C."/>
            <person name="Donnadieu C."/>
            <person name="Postlethwait J."/>
            <person name="Bobe J."/>
            <person name="Dillon D."/>
            <person name="Chandos A."/>
            <person name="von Hippel F."/>
            <person name="Guiguen Y."/>
        </authorList>
    </citation>
    <scope>NUCLEOTIDE SEQUENCE</scope>
    <source>
        <strain evidence="1">YG-Jan2019</strain>
    </source>
</reference>
<dbReference type="EMBL" id="CM055731">
    <property type="protein sequence ID" value="KAJ8012654.1"/>
    <property type="molecule type" value="Genomic_DNA"/>
</dbReference>
<gene>
    <name evidence="1" type="ORF">DPEC_G00045140</name>
</gene>
<accession>A0ACC2H9L8</accession>
<name>A0ACC2H9L8_DALPE</name>
<sequence length="103" mass="11300">MSQQSLTVPPTAPRLQPGPPRALELQPHHQPLEPAEAEEELSPPPPPEVGGDWRLPPMLEVEEDRPLSPQPELVPPEPAVHSSPISILLDSHKYCFPVSCLSE</sequence>
<comment type="caution">
    <text evidence="1">The sequence shown here is derived from an EMBL/GenBank/DDBJ whole genome shotgun (WGS) entry which is preliminary data.</text>
</comment>